<dbReference type="Gene3D" id="3.30.420.40">
    <property type="match status" value="2"/>
</dbReference>
<sequence length="532" mass="58035">MAGRARARMSTSDRLLAIDVGTQSVRALVFDDVGTLCARAQVPIEPPYHAPQPGHAEQDPAVFWEAIAAASQKLWAADPALAERIAGMALTTQRATSVFVDDNGEPVGRAISWLDQRHAARVPRLPTLWRGIFGALGLASTIDTFQRLSPANWRAAHAPDQHRRMRYALLLSGYLVQRLTGAWRDSVSAQVGYLPFDYKRRQWAKKGDWKWRAIEIERDHLPELVEPGQTLGTLDAAAAKALGLSAGLPLFSAGADKACEVLGSGAITPETACVSLGTTATINTCRDAYREVTRFVPAYPAAMPGAFTDEIQIYRGFWLVSWFKQEFAVDTVDAAAREQRAAEALLDERIAPIAPGSDGLLILPTWSPGVRVPGPEARGAMVGFTDTHTRAHVYRAILEGLAYALREGRERIEKRTKTPITRLRVSGGGSQSDQAMQILADVFDLPAERSHTHETSGLGAAINAAVGLGWYADHRVAARAMVHSGARFEPRPEAVATYERFYTEVFGALYGDLKPTFERIRAIIDPTGHARA</sequence>
<dbReference type="InterPro" id="IPR043129">
    <property type="entry name" value="ATPase_NBD"/>
</dbReference>
<comment type="similarity">
    <text evidence="1">Belongs to the FGGY kinase family.</text>
</comment>
<evidence type="ECO:0000256" key="1">
    <source>
        <dbReference type="ARBA" id="ARBA00009156"/>
    </source>
</evidence>
<proteinExistence type="inferred from homology"/>
<evidence type="ECO:0000313" key="7">
    <source>
        <dbReference type="Proteomes" id="UP001460888"/>
    </source>
</evidence>
<keyword evidence="3 6" id="KW-0418">Kinase</keyword>
<feature type="domain" description="Carbohydrate kinase FGGY C-terminal" evidence="5">
    <location>
        <begin position="274"/>
        <end position="467"/>
    </location>
</feature>
<dbReference type="PIRSF" id="PIRSF000538">
    <property type="entry name" value="GlpK"/>
    <property type="match status" value="1"/>
</dbReference>
<organism evidence="6 7">
    <name type="scientific">Salinisphaera dokdonensis CL-ES53</name>
    <dbReference type="NCBI Taxonomy" id="1304272"/>
    <lineage>
        <taxon>Bacteria</taxon>
        <taxon>Pseudomonadati</taxon>
        <taxon>Pseudomonadota</taxon>
        <taxon>Gammaproteobacteria</taxon>
        <taxon>Salinisphaerales</taxon>
        <taxon>Salinisphaeraceae</taxon>
        <taxon>Salinisphaera</taxon>
    </lineage>
</organism>
<keyword evidence="2" id="KW-0808">Transferase</keyword>
<gene>
    <name evidence="6" type="ORF">SADO_02770</name>
</gene>
<protein>
    <submittedName>
        <fullName evidence="6">Carbohydrate kinase</fullName>
    </submittedName>
</protein>
<keyword evidence="7" id="KW-1185">Reference proteome</keyword>
<comment type="caution">
    <text evidence="6">The sequence shown here is derived from an EMBL/GenBank/DDBJ whole genome shotgun (WGS) entry which is preliminary data.</text>
</comment>
<name>A0ABV2AX22_9GAMM</name>
<dbReference type="InterPro" id="IPR018485">
    <property type="entry name" value="FGGY_C"/>
</dbReference>
<dbReference type="Pfam" id="PF02782">
    <property type="entry name" value="FGGY_C"/>
    <property type="match status" value="1"/>
</dbReference>
<feature type="domain" description="Carbohydrate kinase FGGY N-terminal" evidence="4">
    <location>
        <begin position="16"/>
        <end position="263"/>
    </location>
</feature>
<evidence type="ECO:0000256" key="3">
    <source>
        <dbReference type="ARBA" id="ARBA00022777"/>
    </source>
</evidence>
<evidence type="ECO:0000313" key="6">
    <source>
        <dbReference type="EMBL" id="MES1928143.1"/>
    </source>
</evidence>
<dbReference type="GO" id="GO:0016301">
    <property type="term" value="F:kinase activity"/>
    <property type="evidence" value="ECO:0007669"/>
    <property type="project" value="UniProtKB-KW"/>
</dbReference>
<dbReference type="SUPFAM" id="SSF53067">
    <property type="entry name" value="Actin-like ATPase domain"/>
    <property type="match status" value="2"/>
</dbReference>
<evidence type="ECO:0000259" key="5">
    <source>
        <dbReference type="Pfam" id="PF02782"/>
    </source>
</evidence>
<dbReference type="InterPro" id="IPR000577">
    <property type="entry name" value="Carb_kinase_FGGY"/>
</dbReference>
<dbReference type="InterPro" id="IPR050406">
    <property type="entry name" value="FGGY_Carb_Kinase"/>
</dbReference>
<dbReference type="InterPro" id="IPR018484">
    <property type="entry name" value="FGGY_N"/>
</dbReference>
<dbReference type="CDD" id="cd07779">
    <property type="entry name" value="ASKHA_NBD_FGGY_YgcE-like"/>
    <property type="match status" value="1"/>
</dbReference>
<dbReference type="Proteomes" id="UP001460888">
    <property type="component" value="Unassembled WGS sequence"/>
</dbReference>
<dbReference type="EMBL" id="APND01000001">
    <property type="protein sequence ID" value="MES1928143.1"/>
    <property type="molecule type" value="Genomic_DNA"/>
</dbReference>
<reference evidence="6 7" key="1">
    <citation type="submission" date="2013-03" db="EMBL/GenBank/DDBJ databases">
        <title>Salinisphaera dokdonensis CL-ES53 Genome Sequencing.</title>
        <authorList>
            <person name="Li C."/>
            <person name="Lai Q."/>
            <person name="Shao Z."/>
        </authorList>
    </citation>
    <scope>NUCLEOTIDE SEQUENCE [LARGE SCALE GENOMIC DNA]</scope>
    <source>
        <strain evidence="6 7">CL-ES53</strain>
    </source>
</reference>
<dbReference type="PANTHER" id="PTHR43095:SF5">
    <property type="entry name" value="XYLULOSE KINASE"/>
    <property type="match status" value="1"/>
</dbReference>
<dbReference type="Pfam" id="PF00370">
    <property type="entry name" value="FGGY_N"/>
    <property type="match status" value="1"/>
</dbReference>
<dbReference type="PANTHER" id="PTHR43095">
    <property type="entry name" value="SUGAR KINASE"/>
    <property type="match status" value="1"/>
</dbReference>
<evidence type="ECO:0000256" key="2">
    <source>
        <dbReference type="ARBA" id="ARBA00022679"/>
    </source>
</evidence>
<accession>A0ABV2AX22</accession>
<evidence type="ECO:0000259" key="4">
    <source>
        <dbReference type="Pfam" id="PF00370"/>
    </source>
</evidence>